<sequence length="245" mass="27978">MCGSNLYEVFSQTRIQMYYRAVGCANSTTVSQNNCYSNIASVSRSSMQGLISVQAFYDKSVTSNCTMAQWTEWSKYNSTCGVTYRIRYRAPDDNVKIDCTRNEIVCCGEVRLRNRGICLKGAYPFIISLLFNICLAAMWIGCSGAIRKINKIYKEESKRNGVLVEQKHNLPQTPLPTPILPLIDSYGAEYSKQQTHQSYPPLTKPEVFHEFSMNGTLEQKMKNCVQYAWQKTESGRGFRNQQRNE</sequence>
<dbReference type="EMBL" id="KL367552">
    <property type="protein sequence ID" value="KFD64698.1"/>
    <property type="molecule type" value="Genomic_DNA"/>
</dbReference>
<organism evidence="2">
    <name type="scientific">Trichuris suis</name>
    <name type="common">pig whipworm</name>
    <dbReference type="NCBI Taxonomy" id="68888"/>
    <lineage>
        <taxon>Eukaryota</taxon>
        <taxon>Metazoa</taxon>
        <taxon>Ecdysozoa</taxon>
        <taxon>Nematoda</taxon>
        <taxon>Enoplea</taxon>
        <taxon>Dorylaimia</taxon>
        <taxon>Trichinellida</taxon>
        <taxon>Trichuridae</taxon>
        <taxon>Trichuris</taxon>
    </lineage>
</organism>
<proteinExistence type="predicted"/>
<keyword evidence="1" id="KW-1133">Transmembrane helix</keyword>
<evidence type="ECO:0000256" key="1">
    <source>
        <dbReference type="SAM" id="Phobius"/>
    </source>
</evidence>
<dbReference type="Proteomes" id="UP000030758">
    <property type="component" value="Unassembled WGS sequence"/>
</dbReference>
<name>A0A085N5F2_9BILA</name>
<reference evidence="2" key="1">
    <citation type="journal article" date="2014" name="Nat. Genet.">
        <title>Genome and transcriptome of the porcine whipworm Trichuris suis.</title>
        <authorList>
            <person name="Jex A.R."/>
            <person name="Nejsum P."/>
            <person name="Schwarz E.M."/>
            <person name="Hu L."/>
            <person name="Young N.D."/>
            <person name="Hall R.S."/>
            <person name="Korhonen P.K."/>
            <person name="Liao S."/>
            <person name="Thamsborg S."/>
            <person name="Xia J."/>
            <person name="Xu P."/>
            <person name="Wang S."/>
            <person name="Scheerlinck J.P."/>
            <person name="Hofmann A."/>
            <person name="Sternberg P.W."/>
            <person name="Wang J."/>
            <person name="Gasser R.B."/>
        </authorList>
    </citation>
    <scope>NUCLEOTIDE SEQUENCE [LARGE SCALE GENOMIC DNA]</scope>
    <source>
        <strain evidence="2">DCEP-RM93F</strain>
    </source>
</reference>
<accession>A0A085N5F2</accession>
<keyword evidence="1" id="KW-0472">Membrane</keyword>
<evidence type="ECO:0000313" key="2">
    <source>
        <dbReference type="EMBL" id="KFD64698.1"/>
    </source>
</evidence>
<gene>
    <name evidence="2" type="ORF">M514_13540</name>
</gene>
<feature type="transmembrane region" description="Helical" evidence="1">
    <location>
        <begin position="121"/>
        <end position="141"/>
    </location>
</feature>
<dbReference type="AlphaFoldDB" id="A0A085N5F2"/>
<keyword evidence="1" id="KW-0812">Transmembrane</keyword>
<protein>
    <submittedName>
        <fullName evidence="2">Uncharacterized protein</fullName>
    </submittedName>
</protein>